<comment type="caution">
    <text evidence="6">The sequence shown here is derived from an EMBL/GenBank/DDBJ whole genome shotgun (WGS) entry which is preliminary data.</text>
</comment>
<reference evidence="6 7" key="1">
    <citation type="journal article" date="2019" name="Sci. Rep.">
        <title>Orb-weaving spider Araneus ventricosus genome elucidates the spidroin gene catalogue.</title>
        <authorList>
            <person name="Kono N."/>
            <person name="Nakamura H."/>
            <person name="Ohtoshi R."/>
            <person name="Moran D.A.P."/>
            <person name="Shinohara A."/>
            <person name="Yoshida Y."/>
            <person name="Fujiwara M."/>
            <person name="Mori M."/>
            <person name="Tomita M."/>
            <person name="Arakawa K."/>
        </authorList>
    </citation>
    <scope>NUCLEOTIDE SEQUENCE [LARGE SCALE GENOMIC DNA]</scope>
</reference>
<dbReference type="GO" id="GO:0015179">
    <property type="term" value="F:L-amino acid transmembrane transporter activity"/>
    <property type="evidence" value="ECO:0007669"/>
    <property type="project" value="TreeGrafter"/>
</dbReference>
<keyword evidence="3 5" id="KW-1133">Transmembrane helix</keyword>
<organism evidence="6 7">
    <name type="scientific">Araneus ventricosus</name>
    <name type="common">Orbweaver spider</name>
    <name type="synonym">Epeira ventricosa</name>
    <dbReference type="NCBI Taxonomy" id="182803"/>
    <lineage>
        <taxon>Eukaryota</taxon>
        <taxon>Metazoa</taxon>
        <taxon>Ecdysozoa</taxon>
        <taxon>Arthropoda</taxon>
        <taxon>Chelicerata</taxon>
        <taxon>Arachnida</taxon>
        <taxon>Araneae</taxon>
        <taxon>Araneomorphae</taxon>
        <taxon>Entelegynae</taxon>
        <taxon>Araneoidea</taxon>
        <taxon>Araneidae</taxon>
        <taxon>Araneus</taxon>
    </lineage>
</organism>
<dbReference type="OrthoDB" id="3257095at2759"/>
<dbReference type="GO" id="GO:0016020">
    <property type="term" value="C:membrane"/>
    <property type="evidence" value="ECO:0007669"/>
    <property type="project" value="UniProtKB-SubCell"/>
</dbReference>
<dbReference type="Gene3D" id="3.30.420.10">
    <property type="entry name" value="Ribonuclease H-like superfamily/Ribonuclease H"/>
    <property type="match status" value="1"/>
</dbReference>
<dbReference type="Proteomes" id="UP000499080">
    <property type="component" value="Unassembled WGS sequence"/>
</dbReference>
<dbReference type="InterPro" id="IPR050598">
    <property type="entry name" value="AminoAcid_Transporter"/>
</dbReference>
<proteinExistence type="predicted"/>
<evidence type="ECO:0000256" key="1">
    <source>
        <dbReference type="ARBA" id="ARBA00004141"/>
    </source>
</evidence>
<dbReference type="PANTHER" id="PTHR11785">
    <property type="entry name" value="AMINO ACID TRANSPORTER"/>
    <property type="match status" value="1"/>
</dbReference>
<comment type="subcellular location">
    <subcellularLocation>
        <location evidence="1">Membrane</location>
        <topology evidence="1">Multi-pass membrane protein</topology>
    </subcellularLocation>
</comment>
<keyword evidence="4 5" id="KW-0472">Membrane</keyword>
<dbReference type="PANTHER" id="PTHR11785:SF531">
    <property type="entry name" value="LARGE NEUTRAL AMINO ACIDS TRANSPORTER SMALL SUBUNIT 1"/>
    <property type="match status" value="1"/>
</dbReference>
<protein>
    <submittedName>
        <fullName evidence="6">Y+L amino acid transporter 2</fullName>
    </submittedName>
</protein>
<dbReference type="GO" id="GO:0003676">
    <property type="term" value="F:nucleic acid binding"/>
    <property type="evidence" value="ECO:0007669"/>
    <property type="project" value="InterPro"/>
</dbReference>
<evidence type="ECO:0000256" key="2">
    <source>
        <dbReference type="ARBA" id="ARBA00022692"/>
    </source>
</evidence>
<dbReference type="InterPro" id="IPR002293">
    <property type="entry name" value="AA/rel_permease1"/>
</dbReference>
<sequence length="274" mass="31007">MSYSSASSSLSQVVTAFKQKTFRAFPPGSSLLMAIIFWDRKGVLSADFMPKVNTMNANRYCETLSKLRRAIRNRRRGMLSGGIVRLHDNARPHTAAATQELLDQFGWEIFYRPSYSPDLAPSDFHLFLKLKEFLGGKHFGSDEELENTMTTWLNELAAEELFYAGAEKGQMPQILNMIQINHLTPTPAVMFVALLSLVYLCSKDIYALINYVGFATWLAIGLAVVCLPYLRWKQPDLPRPIKVNLFFPIIYILATIFITIVPMIAEPIETGKPF</sequence>
<evidence type="ECO:0000313" key="7">
    <source>
        <dbReference type="Proteomes" id="UP000499080"/>
    </source>
</evidence>
<feature type="transmembrane region" description="Helical" evidence="5">
    <location>
        <begin position="243"/>
        <end position="265"/>
    </location>
</feature>
<accession>A0A4Y2LH23</accession>
<feature type="transmembrane region" description="Helical" evidence="5">
    <location>
        <begin position="205"/>
        <end position="231"/>
    </location>
</feature>
<dbReference type="AlphaFoldDB" id="A0A4Y2LH23"/>
<evidence type="ECO:0000256" key="3">
    <source>
        <dbReference type="ARBA" id="ARBA00022989"/>
    </source>
</evidence>
<dbReference type="EMBL" id="BGPR01005836">
    <property type="protein sequence ID" value="GBN13854.1"/>
    <property type="molecule type" value="Genomic_DNA"/>
</dbReference>
<keyword evidence="7" id="KW-1185">Reference proteome</keyword>
<evidence type="ECO:0000313" key="6">
    <source>
        <dbReference type="EMBL" id="GBN13854.1"/>
    </source>
</evidence>
<name>A0A4Y2LH23_ARAVE</name>
<evidence type="ECO:0000256" key="4">
    <source>
        <dbReference type="ARBA" id="ARBA00023136"/>
    </source>
</evidence>
<dbReference type="Pfam" id="PF01359">
    <property type="entry name" value="Transposase_1"/>
    <property type="match status" value="1"/>
</dbReference>
<dbReference type="InterPro" id="IPR001888">
    <property type="entry name" value="Transposase_1"/>
</dbReference>
<dbReference type="InterPro" id="IPR036397">
    <property type="entry name" value="RNaseH_sf"/>
</dbReference>
<evidence type="ECO:0000256" key="5">
    <source>
        <dbReference type="SAM" id="Phobius"/>
    </source>
</evidence>
<feature type="transmembrane region" description="Helical" evidence="5">
    <location>
        <begin position="180"/>
        <end position="199"/>
    </location>
</feature>
<gene>
    <name evidence="6" type="primary">Slc7a6_1</name>
    <name evidence="6" type="ORF">AVEN_151939_1</name>
</gene>
<dbReference type="Pfam" id="PF13520">
    <property type="entry name" value="AA_permease_2"/>
    <property type="match status" value="1"/>
</dbReference>
<keyword evidence="2 5" id="KW-0812">Transmembrane</keyword>